<keyword evidence="2" id="KW-1185">Reference proteome</keyword>
<evidence type="ECO:0000313" key="1">
    <source>
        <dbReference type="EMBL" id="KAJ4714256.1"/>
    </source>
</evidence>
<reference evidence="1 2" key="1">
    <citation type="journal article" date="2023" name="Science">
        <title>Complex scaffold remodeling in plant triterpene biosynthesis.</title>
        <authorList>
            <person name="De La Pena R."/>
            <person name="Hodgson H."/>
            <person name="Liu J.C."/>
            <person name="Stephenson M.J."/>
            <person name="Martin A.C."/>
            <person name="Owen C."/>
            <person name="Harkess A."/>
            <person name="Leebens-Mack J."/>
            <person name="Jimenez L.E."/>
            <person name="Osbourn A."/>
            <person name="Sattely E.S."/>
        </authorList>
    </citation>
    <scope>NUCLEOTIDE SEQUENCE [LARGE SCALE GENOMIC DNA]</scope>
    <source>
        <strain evidence="2">cv. JPN11</strain>
        <tissue evidence="1">Leaf</tissue>
    </source>
</reference>
<dbReference type="EMBL" id="CM051400">
    <property type="protein sequence ID" value="KAJ4714256.1"/>
    <property type="molecule type" value="Genomic_DNA"/>
</dbReference>
<sequence>MKFKPKGTYLYICRDEPSEEAVESSHDKTSTFLLCRKKMASASSLKTSPIVDKTESIKGQTLRHPLVSTVRCQAVSPSSPGWVVSNAGFGSVARHKRLILTAKVLMAMHPSPLFTTNKDLALQNDKCTKASIPNGLSALALKEAARGLDGYAAISQVWNLLFYLRLSMELTKHSKFTESMGLS</sequence>
<comment type="caution">
    <text evidence="1">The sequence shown here is derived from an EMBL/GenBank/DDBJ whole genome shotgun (WGS) entry which is preliminary data.</text>
</comment>
<gene>
    <name evidence="1" type="ORF">OWV82_012768</name>
</gene>
<accession>A0ACC1XSV5</accession>
<name>A0ACC1XSV5_MELAZ</name>
<dbReference type="Proteomes" id="UP001164539">
    <property type="component" value="Chromosome 7"/>
</dbReference>
<evidence type="ECO:0000313" key="2">
    <source>
        <dbReference type="Proteomes" id="UP001164539"/>
    </source>
</evidence>
<protein>
    <submittedName>
        <fullName evidence="1">Fructose-bisphosphate aldolase</fullName>
    </submittedName>
</protein>
<proteinExistence type="predicted"/>
<organism evidence="1 2">
    <name type="scientific">Melia azedarach</name>
    <name type="common">Chinaberry tree</name>
    <dbReference type="NCBI Taxonomy" id="155640"/>
    <lineage>
        <taxon>Eukaryota</taxon>
        <taxon>Viridiplantae</taxon>
        <taxon>Streptophyta</taxon>
        <taxon>Embryophyta</taxon>
        <taxon>Tracheophyta</taxon>
        <taxon>Spermatophyta</taxon>
        <taxon>Magnoliopsida</taxon>
        <taxon>eudicotyledons</taxon>
        <taxon>Gunneridae</taxon>
        <taxon>Pentapetalae</taxon>
        <taxon>rosids</taxon>
        <taxon>malvids</taxon>
        <taxon>Sapindales</taxon>
        <taxon>Meliaceae</taxon>
        <taxon>Melia</taxon>
    </lineage>
</organism>